<dbReference type="PANTHER" id="PTHR30204:SF69">
    <property type="entry name" value="MERR-FAMILY TRANSCRIPTIONAL REGULATOR"/>
    <property type="match status" value="1"/>
</dbReference>
<dbReference type="InterPro" id="IPR011256">
    <property type="entry name" value="Reg_factor_effector_dom_sf"/>
</dbReference>
<dbReference type="Gene3D" id="1.10.1660.10">
    <property type="match status" value="1"/>
</dbReference>
<dbReference type="GO" id="GO:0003677">
    <property type="term" value="F:DNA binding"/>
    <property type="evidence" value="ECO:0007669"/>
    <property type="project" value="UniProtKB-KW"/>
</dbReference>
<dbReference type="GO" id="GO:0003700">
    <property type="term" value="F:DNA-binding transcription factor activity"/>
    <property type="evidence" value="ECO:0007669"/>
    <property type="project" value="InterPro"/>
</dbReference>
<dbReference type="STRING" id="426701.SAMN04488098_10392"/>
<feature type="domain" description="HTH merR-type" evidence="6">
    <location>
        <begin position="6"/>
        <end position="75"/>
    </location>
</feature>
<feature type="coiled-coil region" evidence="5">
    <location>
        <begin position="81"/>
        <end position="108"/>
    </location>
</feature>
<dbReference type="InterPro" id="IPR009061">
    <property type="entry name" value="DNA-bd_dom_put_sf"/>
</dbReference>
<dbReference type="OrthoDB" id="9814833at2"/>
<dbReference type="InterPro" id="IPR029442">
    <property type="entry name" value="GyrI-like"/>
</dbReference>
<organism evidence="7 8">
    <name type="scientific">Alkalibacterium thalassium</name>
    <dbReference type="NCBI Taxonomy" id="426701"/>
    <lineage>
        <taxon>Bacteria</taxon>
        <taxon>Bacillati</taxon>
        <taxon>Bacillota</taxon>
        <taxon>Bacilli</taxon>
        <taxon>Lactobacillales</taxon>
        <taxon>Carnobacteriaceae</taxon>
        <taxon>Alkalibacterium</taxon>
    </lineage>
</organism>
<keyword evidence="5" id="KW-0175">Coiled coil</keyword>
<dbReference type="PROSITE" id="PS00552">
    <property type="entry name" value="HTH_MERR_1"/>
    <property type="match status" value="1"/>
</dbReference>
<dbReference type="SUPFAM" id="SSF46955">
    <property type="entry name" value="Putative DNA-binding domain"/>
    <property type="match status" value="1"/>
</dbReference>
<reference evidence="8" key="1">
    <citation type="submission" date="2016-10" db="EMBL/GenBank/DDBJ databases">
        <authorList>
            <person name="Varghese N."/>
            <person name="Submissions S."/>
        </authorList>
    </citation>
    <scope>NUCLEOTIDE SEQUENCE [LARGE SCALE GENOMIC DNA]</scope>
    <source>
        <strain evidence="8">DSM 19181</strain>
    </source>
</reference>
<protein>
    <submittedName>
        <fullName evidence="7">DNA-binding transcriptional regulator, MerR family</fullName>
    </submittedName>
</protein>
<keyword evidence="2" id="KW-0805">Transcription regulation</keyword>
<dbReference type="Pfam" id="PF06445">
    <property type="entry name" value="GyrI-like"/>
    <property type="match status" value="1"/>
</dbReference>
<dbReference type="SMART" id="SM00422">
    <property type="entry name" value="HTH_MERR"/>
    <property type="match status" value="1"/>
</dbReference>
<dbReference type="SUPFAM" id="SSF55136">
    <property type="entry name" value="Probable bacterial effector-binding domain"/>
    <property type="match status" value="1"/>
</dbReference>
<dbReference type="EMBL" id="FNFK01000039">
    <property type="protein sequence ID" value="SDK56437.1"/>
    <property type="molecule type" value="Genomic_DNA"/>
</dbReference>
<evidence type="ECO:0000256" key="3">
    <source>
        <dbReference type="ARBA" id="ARBA00023125"/>
    </source>
</evidence>
<keyword evidence="3 7" id="KW-0238">DNA-binding</keyword>
<keyword evidence="8" id="KW-1185">Reference proteome</keyword>
<accession>A0A1G9CXP8</accession>
<dbReference type="CDD" id="cd01106">
    <property type="entry name" value="HTH_TipAL-Mta"/>
    <property type="match status" value="1"/>
</dbReference>
<dbReference type="PROSITE" id="PS50937">
    <property type="entry name" value="HTH_MERR_2"/>
    <property type="match status" value="1"/>
</dbReference>
<name>A0A1G9CXP8_9LACT</name>
<keyword evidence="1" id="KW-0678">Repressor</keyword>
<evidence type="ECO:0000259" key="6">
    <source>
        <dbReference type="PROSITE" id="PS50937"/>
    </source>
</evidence>
<evidence type="ECO:0000256" key="1">
    <source>
        <dbReference type="ARBA" id="ARBA00022491"/>
    </source>
</evidence>
<dbReference type="Gene3D" id="3.20.80.10">
    <property type="entry name" value="Regulatory factor, effector binding domain"/>
    <property type="match status" value="1"/>
</dbReference>
<dbReference type="Pfam" id="PF13411">
    <property type="entry name" value="MerR_1"/>
    <property type="match status" value="1"/>
</dbReference>
<dbReference type="PANTHER" id="PTHR30204">
    <property type="entry name" value="REDOX-CYCLING DRUG-SENSING TRANSCRIPTIONAL ACTIVATOR SOXR"/>
    <property type="match status" value="1"/>
</dbReference>
<dbReference type="Proteomes" id="UP000199433">
    <property type="component" value="Unassembled WGS sequence"/>
</dbReference>
<evidence type="ECO:0000256" key="5">
    <source>
        <dbReference type="SAM" id="Coils"/>
    </source>
</evidence>
<dbReference type="RefSeq" id="WP_091267863.1">
    <property type="nucleotide sequence ID" value="NZ_FNFK01000039.1"/>
</dbReference>
<evidence type="ECO:0000313" key="7">
    <source>
        <dbReference type="EMBL" id="SDK56437.1"/>
    </source>
</evidence>
<proteinExistence type="predicted"/>
<gene>
    <name evidence="7" type="ORF">SAMN04488098_10392</name>
</gene>
<keyword evidence="4" id="KW-0804">Transcription</keyword>
<evidence type="ECO:0000256" key="4">
    <source>
        <dbReference type="ARBA" id="ARBA00023163"/>
    </source>
</evidence>
<evidence type="ECO:0000256" key="2">
    <source>
        <dbReference type="ARBA" id="ARBA00023015"/>
    </source>
</evidence>
<dbReference type="InterPro" id="IPR000551">
    <property type="entry name" value="MerR-type_HTH_dom"/>
</dbReference>
<dbReference type="AlphaFoldDB" id="A0A1G9CXP8"/>
<dbReference type="InterPro" id="IPR047057">
    <property type="entry name" value="MerR_fam"/>
</dbReference>
<evidence type="ECO:0000313" key="8">
    <source>
        <dbReference type="Proteomes" id="UP000199433"/>
    </source>
</evidence>
<sequence>MKKKNSLRIAELAELVDINKRTLHYYDEIGLFSPEFKGENEYRYYTLKQVFDLSLILSLKELNMPLAEIKKVLSGDFHDFKLSLQSRLSDVDRKLEELERIRHTIDRKLHYISIAERPHMEVELISCTADHLVLSHPMENRSPTDWIMDAIAFVHDKDLHFLANNEYGTLIDVDKKLENPFTEQYDYFYIKAASAESATHTKPAGSYLRIVFQGPEEELHHPYRKLIDFSRQHDLPLDSYFYERALHDTVYDNQTNLITEIQVRVKSV</sequence>